<comment type="caution">
    <text evidence="3">The sequence shown here is derived from an EMBL/GenBank/DDBJ whole genome shotgun (WGS) entry which is preliminary data.</text>
</comment>
<dbReference type="AlphaFoldDB" id="A0AAE4ATP7"/>
<evidence type="ECO:0000313" key="3">
    <source>
        <dbReference type="EMBL" id="MDQ0315179.1"/>
    </source>
</evidence>
<dbReference type="Gene3D" id="3.30.70.1060">
    <property type="entry name" value="Dimeric alpha+beta barrel"/>
    <property type="match status" value="1"/>
</dbReference>
<evidence type="ECO:0000313" key="4">
    <source>
        <dbReference type="Proteomes" id="UP001229244"/>
    </source>
</evidence>
<comment type="similarity">
    <text evidence="1">Belongs to the YciI family.</text>
</comment>
<sequence length="95" mass="10181">MLYIAICQDKPDAGDIRANTRPDHLAWLERNAEKVKLGGPLTSEDGSISVGSMIIVEDETLEGARAFFAEDPYANAGLFASVAVVPFRATVGTKL</sequence>
<accession>A0AAE4ATP7</accession>
<gene>
    <name evidence="3" type="ORF">J2S73_001636</name>
</gene>
<organism evidence="3 4">
    <name type="scientific">Amorphus orientalis</name>
    <dbReference type="NCBI Taxonomy" id="649198"/>
    <lineage>
        <taxon>Bacteria</taxon>
        <taxon>Pseudomonadati</taxon>
        <taxon>Pseudomonadota</taxon>
        <taxon>Alphaproteobacteria</taxon>
        <taxon>Hyphomicrobiales</taxon>
        <taxon>Amorphaceae</taxon>
        <taxon>Amorphus</taxon>
    </lineage>
</organism>
<proteinExistence type="inferred from homology"/>
<dbReference type="InterPro" id="IPR051807">
    <property type="entry name" value="Sec-metab_biosynth-assoc"/>
</dbReference>
<dbReference type="EMBL" id="JAUSUL010000002">
    <property type="protein sequence ID" value="MDQ0315179.1"/>
    <property type="molecule type" value="Genomic_DNA"/>
</dbReference>
<dbReference type="SUPFAM" id="SSF54909">
    <property type="entry name" value="Dimeric alpha+beta barrel"/>
    <property type="match status" value="1"/>
</dbReference>
<dbReference type="InterPro" id="IPR005545">
    <property type="entry name" value="YCII"/>
</dbReference>
<dbReference type="PANTHER" id="PTHR33606:SF3">
    <property type="entry name" value="PROTEIN YCII"/>
    <property type="match status" value="1"/>
</dbReference>
<feature type="domain" description="YCII-related" evidence="2">
    <location>
        <begin position="1"/>
        <end position="88"/>
    </location>
</feature>
<evidence type="ECO:0000259" key="2">
    <source>
        <dbReference type="Pfam" id="PF03795"/>
    </source>
</evidence>
<dbReference type="Proteomes" id="UP001229244">
    <property type="component" value="Unassembled WGS sequence"/>
</dbReference>
<dbReference type="RefSeq" id="WP_306885018.1">
    <property type="nucleotide sequence ID" value="NZ_JAUSUL010000002.1"/>
</dbReference>
<dbReference type="PANTHER" id="PTHR33606">
    <property type="entry name" value="PROTEIN YCII"/>
    <property type="match status" value="1"/>
</dbReference>
<dbReference type="Pfam" id="PF03795">
    <property type="entry name" value="YCII"/>
    <property type="match status" value="1"/>
</dbReference>
<name>A0AAE4ATP7_9HYPH</name>
<keyword evidence="4" id="KW-1185">Reference proteome</keyword>
<protein>
    <submittedName>
        <fullName evidence="3">Uncharacterized protein YciI</fullName>
    </submittedName>
</protein>
<evidence type="ECO:0000256" key="1">
    <source>
        <dbReference type="ARBA" id="ARBA00007689"/>
    </source>
</evidence>
<dbReference type="InterPro" id="IPR011008">
    <property type="entry name" value="Dimeric_a/b-barrel"/>
</dbReference>
<reference evidence="3" key="1">
    <citation type="submission" date="2023-07" db="EMBL/GenBank/DDBJ databases">
        <title>Genomic Encyclopedia of Type Strains, Phase IV (KMG-IV): sequencing the most valuable type-strain genomes for metagenomic binning, comparative biology and taxonomic classification.</title>
        <authorList>
            <person name="Goeker M."/>
        </authorList>
    </citation>
    <scope>NUCLEOTIDE SEQUENCE</scope>
    <source>
        <strain evidence="3">DSM 21202</strain>
    </source>
</reference>